<proteinExistence type="predicted"/>
<reference evidence="1 2" key="1">
    <citation type="submission" date="2018-09" db="EMBL/GenBank/DDBJ databases">
        <title>The draft genome of Acinetobacter spp. strains.</title>
        <authorList>
            <person name="Qin J."/>
            <person name="Feng Y."/>
            <person name="Zong Z."/>
        </authorList>
    </citation>
    <scope>NUCLEOTIDE SEQUENCE [LARGE SCALE GENOMIC DNA]</scope>
    <source>
        <strain evidence="1 2">WCHAc060012</strain>
    </source>
</reference>
<sequence length="478" mass="55291">MAVDQNKRQELTNFILECIREVFPVLIDRIKQKKYILSYSNFPTLSFAENGFPRLNSNSFGNNGPKDFTSLFRGYGGNPEIDWNNFSTLIGLYNFIREDEELLSYFGLSLKIEVPNIDLNKSNVQFLIEDILDKYIHTYGYDFDLANFLEIIGLRINFAFLEELPITIYVPILFLNFDVEKYHLIDGISIEKLSDQLHLCRAEAKSHNVLVHDCVLAGATHALVIKNYFVKNESKEAYECLYYKDAYPNTIIQNFFSALRLVNKDKTGYAQIFSESENWTSGFKEKLPNIHGCSVREFPNEFELDRYWLYQSFPTVDLEQLDKIKYFYEKLANNNHKSIPIALKRLNSCLLRHDEEDTVLDATIALEVLLSDDGKTEMTHKLALRIAALSKLDKECKEIPKEIFSKVKKIYSYRSGIVHGTKDLTKTRTIKIPESIELKTVDVAINILKMVVRVLLCNEKYLEAKIIDEELLLGVDPN</sequence>
<evidence type="ECO:0000313" key="2">
    <source>
        <dbReference type="Proteomes" id="UP000282388"/>
    </source>
</evidence>
<evidence type="ECO:0000313" key="1">
    <source>
        <dbReference type="EMBL" id="RKG30566.1"/>
    </source>
</evidence>
<dbReference type="Proteomes" id="UP000282388">
    <property type="component" value="Unassembled WGS sequence"/>
</dbReference>
<accession>A0A3A8EAM3</accession>
<organism evidence="1 2">
    <name type="scientific">Acinetobacter tianfuensis</name>
    <dbReference type="NCBI Taxonomy" id="2419603"/>
    <lineage>
        <taxon>Bacteria</taxon>
        <taxon>Pseudomonadati</taxon>
        <taxon>Pseudomonadota</taxon>
        <taxon>Gammaproteobacteria</taxon>
        <taxon>Moraxellales</taxon>
        <taxon>Moraxellaceae</taxon>
        <taxon>Acinetobacter</taxon>
    </lineage>
</organism>
<keyword evidence="2" id="KW-1185">Reference proteome</keyword>
<dbReference type="AlphaFoldDB" id="A0A3A8EAM3"/>
<name>A0A3A8EAM3_9GAMM</name>
<dbReference type="RefSeq" id="WP_120402940.1">
    <property type="nucleotide sequence ID" value="NZ_RAXV01000023.1"/>
</dbReference>
<dbReference type="OrthoDB" id="8368982at2"/>
<dbReference type="EMBL" id="RAXV01000023">
    <property type="protein sequence ID" value="RKG30566.1"/>
    <property type="molecule type" value="Genomic_DNA"/>
</dbReference>
<protein>
    <submittedName>
        <fullName evidence="1">Uncharacterized protein</fullName>
    </submittedName>
</protein>
<comment type="caution">
    <text evidence="1">The sequence shown here is derived from an EMBL/GenBank/DDBJ whole genome shotgun (WGS) entry which is preliminary data.</text>
</comment>
<gene>
    <name evidence="1" type="ORF">D7V32_11090</name>
</gene>